<protein>
    <recommendedName>
        <fullName evidence="13">Hexosyltransferase</fullName>
        <ecNumber evidence="13">2.4.1.-</ecNumber>
    </recommendedName>
</protein>
<dbReference type="GeneID" id="110200190"/>
<dbReference type="InParanoid" id="A0A6P5JIV0"/>
<evidence type="ECO:0000256" key="13">
    <source>
        <dbReference type="RuleBase" id="RU363063"/>
    </source>
</evidence>
<comment type="similarity">
    <text evidence="3 13">Belongs to the glycosyltransferase 31 family.</text>
</comment>
<feature type="region of interest" description="Disordered" evidence="14">
    <location>
        <begin position="105"/>
        <end position="125"/>
    </location>
</feature>
<dbReference type="PANTHER" id="PTHR11214">
    <property type="entry name" value="BETA-1,3-N-ACETYLGLUCOSAMINYLTRANSFERASE"/>
    <property type="match status" value="1"/>
</dbReference>
<dbReference type="Gene3D" id="3.90.550.50">
    <property type="match status" value="1"/>
</dbReference>
<dbReference type="InterPro" id="IPR002659">
    <property type="entry name" value="Glyco_trans_31"/>
</dbReference>
<keyword evidence="12" id="KW-0325">Glycoprotein</keyword>
<evidence type="ECO:0000256" key="4">
    <source>
        <dbReference type="ARBA" id="ARBA00022676"/>
    </source>
</evidence>
<dbReference type="KEGG" id="pcw:110200190"/>
<dbReference type="RefSeq" id="XP_020831049.1">
    <property type="nucleotide sequence ID" value="XM_020975390.1"/>
</dbReference>
<dbReference type="GO" id="GO:0030311">
    <property type="term" value="P:poly-N-acetyllactosamine biosynthetic process"/>
    <property type="evidence" value="ECO:0007669"/>
    <property type="project" value="TreeGrafter"/>
</dbReference>
<dbReference type="Proteomes" id="UP000515140">
    <property type="component" value="Unplaced"/>
</dbReference>
<keyword evidence="6" id="KW-0812">Transmembrane</keyword>
<organism evidence="15 16">
    <name type="scientific">Phascolarctos cinereus</name>
    <name type="common">Koala</name>
    <dbReference type="NCBI Taxonomy" id="38626"/>
    <lineage>
        <taxon>Eukaryota</taxon>
        <taxon>Metazoa</taxon>
        <taxon>Chordata</taxon>
        <taxon>Craniata</taxon>
        <taxon>Vertebrata</taxon>
        <taxon>Euteleostomi</taxon>
        <taxon>Mammalia</taxon>
        <taxon>Metatheria</taxon>
        <taxon>Diprotodontia</taxon>
        <taxon>Phascolarctidae</taxon>
        <taxon>Phascolarctos</taxon>
    </lineage>
</organism>
<keyword evidence="9 13" id="KW-0333">Golgi apparatus</keyword>
<evidence type="ECO:0000256" key="9">
    <source>
        <dbReference type="ARBA" id="ARBA00023034"/>
    </source>
</evidence>
<dbReference type="GO" id="GO:0006629">
    <property type="term" value="P:lipid metabolic process"/>
    <property type="evidence" value="ECO:0007669"/>
    <property type="project" value="UniProtKB-KW"/>
</dbReference>
<keyword evidence="7" id="KW-0735">Signal-anchor</keyword>
<comment type="pathway">
    <text evidence="2">Protein modification; protein glycosylation.</text>
</comment>
<evidence type="ECO:0000256" key="2">
    <source>
        <dbReference type="ARBA" id="ARBA00004922"/>
    </source>
</evidence>
<dbReference type="AlphaFoldDB" id="A0A6P5JIV0"/>
<dbReference type="GO" id="GO:0000139">
    <property type="term" value="C:Golgi membrane"/>
    <property type="evidence" value="ECO:0007669"/>
    <property type="project" value="UniProtKB-SubCell"/>
</dbReference>
<dbReference type="GO" id="GO:0008194">
    <property type="term" value="F:UDP-glycosyltransferase activity"/>
    <property type="evidence" value="ECO:0007669"/>
    <property type="project" value="TreeGrafter"/>
</dbReference>
<name>A0A6P5JIV0_PHACI</name>
<dbReference type="GO" id="GO:0006493">
    <property type="term" value="P:protein O-linked glycosylation"/>
    <property type="evidence" value="ECO:0007669"/>
    <property type="project" value="TreeGrafter"/>
</dbReference>
<proteinExistence type="inferred from homology"/>
<gene>
    <name evidence="16" type="primary">LOC110200190</name>
</gene>
<dbReference type="GO" id="GO:0016758">
    <property type="term" value="F:hexosyltransferase activity"/>
    <property type="evidence" value="ECO:0007669"/>
    <property type="project" value="InterPro"/>
</dbReference>
<accession>A0A6P5JIV0</accession>
<dbReference type="FunFam" id="3.90.550.50:FF:000001">
    <property type="entry name" value="Hexosyltransferase"/>
    <property type="match status" value="1"/>
</dbReference>
<keyword evidence="4 13" id="KW-0328">Glycosyltransferase</keyword>
<reference evidence="16" key="1">
    <citation type="submission" date="2025-08" db="UniProtKB">
        <authorList>
            <consortium name="RefSeq"/>
        </authorList>
    </citation>
    <scope>IDENTIFICATION</scope>
    <source>
        <tissue evidence="16">Spleen</tissue>
    </source>
</reference>
<dbReference type="OMA" id="MHIGFRT"/>
<keyword evidence="8" id="KW-1133">Transmembrane helix</keyword>
<comment type="subcellular location">
    <subcellularLocation>
        <location evidence="1 13">Golgi apparatus membrane</location>
        <topology evidence="1 13">Single-pass type II membrane protein</topology>
    </subcellularLocation>
</comment>
<evidence type="ECO:0000256" key="14">
    <source>
        <dbReference type="SAM" id="MobiDB-lite"/>
    </source>
</evidence>
<dbReference type="EC" id="2.4.1.-" evidence="13"/>
<keyword evidence="5" id="KW-0808">Transferase</keyword>
<sequence>MATPVLLSGRSPKSRQCPGIASQERWAQCKHRFPQSWSETGWCGPWSEQRTGTLANELSAMSLCCARWRPAPGGPGRRRCALGAVLLVLLALLWLGVARPELASLPQGRRPPAGTNASIRLDPGLELEGGNDGDAMRTVWCASAQPQVLPRLPKEARFRAFLRHSHCRYFPLLRDHPDKCGGRVRLLLAVKSAPEHGERREAVRRTWGRELTGPGSGSGSDFAAVRTVFLLGRGAAEEGPSGEALRQRLEQEDRAHGDLLRWDFNDTFYNLTLKAVNFLRWFQHRCPSVEFVFQGDDDVFVHPANLLEFLRSRQGDPRLSQLFVGDVIRRAWPIRNQHSKYYIPPELFNQPYPPYAGGGGILMAAPLVRRLLPVSEYLPLFPIDDVFLGMCLKRLGVVPQAHPGFRTFGIHRSRTNPMNWDPCFFRELLMVHQLGPPALINMWEAVHSKSLHCAKTASFL</sequence>
<evidence type="ECO:0000256" key="5">
    <source>
        <dbReference type="ARBA" id="ARBA00022679"/>
    </source>
</evidence>
<evidence type="ECO:0000256" key="10">
    <source>
        <dbReference type="ARBA" id="ARBA00023098"/>
    </source>
</evidence>
<evidence type="ECO:0000256" key="11">
    <source>
        <dbReference type="ARBA" id="ARBA00023136"/>
    </source>
</evidence>
<evidence type="ECO:0000313" key="15">
    <source>
        <dbReference type="Proteomes" id="UP000515140"/>
    </source>
</evidence>
<evidence type="ECO:0000256" key="6">
    <source>
        <dbReference type="ARBA" id="ARBA00022692"/>
    </source>
</evidence>
<evidence type="ECO:0000256" key="1">
    <source>
        <dbReference type="ARBA" id="ARBA00004323"/>
    </source>
</evidence>
<evidence type="ECO:0000313" key="16">
    <source>
        <dbReference type="RefSeq" id="XP_020831049.1"/>
    </source>
</evidence>
<dbReference type="Pfam" id="PF01762">
    <property type="entry name" value="Galactosyl_T"/>
    <property type="match status" value="1"/>
</dbReference>
<evidence type="ECO:0000256" key="12">
    <source>
        <dbReference type="ARBA" id="ARBA00023180"/>
    </source>
</evidence>
<evidence type="ECO:0000256" key="3">
    <source>
        <dbReference type="ARBA" id="ARBA00008661"/>
    </source>
</evidence>
<keyword evidence="15" id="KW-1185">Reference proteome</keyword>
<keyword evidence="11" id="KW-0472">Membrane</keyword>
<evidence type="ECO:0000256" key="7">
    <source>
        <dbReference type="ARBA" id="ARBA00022968"/>
    </source>
</evidence>
<dbReference type="PANTHER" id="PTHR11214:SF93">
    <property type="entry name" value="UDP-GLCNAC:BETAGAL BETA-1,3-N-ACETYLGLUCOSAMINYLTRANSFERASE 7"/>
    <property type="match status" value="1"/>
</dbReference>
<evidence type="ECO:0000256" key="8">
    <source>
        <dbReference type="ARBA" id="ARBA00022989"/>
    </source>
</evidence>
<keyword evidence="10" id="KW-0443">Lipid metabolism</keyword>